<dbReference type="SUPFAM" id="SSF55961">
    <property type="entry name" value="Bet v1-like"/>
    <property type="match status" value="1"/>
</dbReference>
<dbReference type="AlphaFoldDB" id="A0A4R4P2D3"/>
<organism evidence="2 3">
    <name type="scientific">Kribbella albertanoniae</name>
    <dbReference type="NCBI Taxonomy" id="1266829"/>
    <lineage>
        <taxon>Bacteria</taxon>
        <taxon>Bacillati</taxon>
        <taxon>Actinomycetota</taxon>
        <taxon>Actinomycetes</taxon>
        <taxon>Propionibacteriales</taxon>
        <taxon>Kribbellaceae</taxon>
        <taxon>Kribbella</taxon>
    </lineage>
</organism>
<evidence type="ECO:0008006" key="4">
    <source>
        <dbReference type="Google" id="ProtNLM"/>
    </source>
</evidence>
<protein>
    <recommendedName>
        <fullName evidence="4">Polyketide cyclase /reductase</fullName>
    </recommendedName>
</protein>
<keyword evidence="1" id="KW-0732">Signal</keyword>
<proteinExistence type="predicted"/>
<feature type="chain" id="PRO_5020391131" description="Polyketide cyclase /reductase" evidence="1">
    <location>
        <begin position="22"/>
        <end position="191"/>
    </location>
</feature>
<dbReference type="InterPro" id="IPR019587">
    <property type="entry name" value="Polyketide_cyclase/dehydratase"/>
</dbReference>
<dbReference type="OrthoDB" id="4618973at2"/>
<dbReference type="Gene3D" id="3.30.530.20">
    <property type="match status" value="1"/>
</dbReference>
<gene>
    <name evidence="2" type="ORF">E1261_40045</name>
</gene>
<name>A0A4R4P2D3_9ACTN</name>
<dbReference type="RefSeq" id="WP_132414979.1">
    <property type="nucleotide sequence ID" value="NZ_SMKA01000331.1"/>
</dbReference>
<feature type="signal peptide" evidence="1">
    <location>
        <begin position="1"/>
        <end position="21"/>
    </location>
</feature>
<dbReference type="Proteomes" id="UP000295075">
    <property type="component" value="Unassembled WGS sequence"/>
</dbReference>
<dbReference type="InterPro" id="IPR023393">
    <property type="entry name" value="START-like_dom_sf"/>
</dbReference>
<evidence type="ECO:0000313" key="2">
    <source>
        <dbReference type="EMBL" id="TDC15764.1"/>
    </source>
</evidence>
<sequence>MSITALIAATALLAGPVPATAPTPLTCQGQSVDQTAKISYRNEIFVKASVSTVWKLQTDVKNWPRWQQPVATIERLDRGRLRPGSAFRWTTPVPATPSTPATTLVITSTIHQLKHNQCLRWSGPAIGDGLRIDRGVHVWTFERVPGGTLVRTEETWTGPQVESMPDLSRQFLAQGLDTWLTDLKTTAEQGR</sequence>
<evidence type="ECO:0000313" key="3">
    <source>
        <dbReference type="Proteomes" id="UP000295075"/>
    </source>
</evidence>
<comment type="caution">
    <text evidence="2">The sequence shown here is derived from an EMBL/GenBank/DDBJ whole genome shotgun (WGS) entry which is preliminary data.</text>
</comment>
<keyword evidence="3" id="KW-1185">Reference proteome</keyword>
<accession>A0A4R4P2D3</accession>
<reference evidence="2 3" key="1">
    <citation type="submission" date="2019-03" db="EMBL/GenBank/DDBJ databases">
        <title>Draft genome sequences of novel Actinobacteria.</title>
        <authorList>
            <person name="Sahin N."/>
            <person name="Ay H."/>
            <person name="Saygin H."/>
        </authorList>
    </citation>
    <scope>NUCLEOTIDE SEQUENCE [LARGE SCALE GENOMIC DNA]</scope>
    <source>
        <strain evidence="2 3">JCM 30547</strain>
    </source>
</reference>
<dbReference type="Pfam" id="PF10604">
    <property type="entry name" value="Polyketide_cyc2"/>
    <property type="match status" value="1"/>
</dbReference>
<dbReference type="EMBL" id="SMKA01000331">
    <property type="protein sequence ID" value="TDC15764.1"/>
    <property type="molecule type" value="Genomic_DNA"/>
</dbReference>
<evidence type="ECO:0000256" key="1">
    <source>
        <dbReference type="SAM" id="SignalP"/>
    </source>
</evidence>